<comment type="caution">
    <text evidence="2">The sequence shown here is derived from an EMBL/GenBank/DDBJ whole genome shotgun (WGS) entry which is preliminary data.</text>
</comment>
<name>A0A4C1UEX6_EUMVA</name>
<proteinExistence type="predicted"/>
<dbReference type="AlphaFoldDB" id="A0A4C1UEX6"/>
<feature type="compositionally biased region" description="Polar residues" evidence="1">
    <location>
        <begin position="259"/>
        <end position="268"/>
    </location>
</feature>
<sequence length="325" mass="36715">MLRERNEKWIKTISEWYPRNGKRNKGRQAKRWEEDLKRTAVPEWRRMVRERDKWKSLEEAYDEGRARNRIREHQSLTAMGTEDAKRVTFLPYLSAAAPYRNTAGGANMNIIEASHDTASSSRGEDEGCVLAHEEGLVRRDPTHRRAVGEHRQTHCEKHVIVFKLKVKCKRRNNTSVSNDVSQRLDTYRSVLLTPPLMYKLPPSPRPKVRVRGPRCEHVGPGRVQESLTIAVAHAATTSGTGGLKSSPRRGAGPSRLDAKNSQGDSSTVKPLAPCVREGIKPPVRDVVVAQSAAVVSAHDPAPRRRRGLRFDCLAVPEMRFDSRTR</sequence>
<dbReference type="Proteomes" id="UP000299102">
    <property type="component" value="Unassembled WGS sequence"/>
</dbReference>
<accession>A0A4C1UEX6</accession>
<evidence type="ECO:0000313" key="2">
    <source>
        <dbReference type="EMBL" id="GBP24938.1"/>
    </source>
</evidence>
<feature type="region of interest" description="Disordered" evidence="1">
    <location>
        <begin position="234"/>
        <end position="270"/>
    </location>
</feature>
<reference evidence="2 3" key="1">
    <citation type="journal article" date="2019" name="Commun. Biol.">
        <title>The bagworm genome reveals a unique fibroin gene that provides high tensile strength.</title>
        <authorList>
            <person name="Kono N."/>
            <person name="Nakamura H."/>
            <person name="Ohtoshi R."/>
            <person name="Tomita M."/>
            <person name="Numata K."/>
            <person name="Arakawa K."/>
        </authorList>
    </citation>
    <scope>NUCLEOTIDE SEQUENCE [LARGE SCALE GENOMIC DNA]</scope>
</reference>
<dbReference type="EMBL" id="BGZK01000167">
    <property type="protein sequence ID" value="GBP24938.1"/>
    <property type="molecule type" value="Genomic_DNA"/>
</dbReference>
<keyword evidence="3" id="KW-1185">Reference proteome</keyword>
<protein>
    <submittedName>
        <fullName evidence="2">Uncharacterized protein</fullName>
    </submittedName>
</protein>
<dbReference type="OrthoDB" id="410104at2759"/>
<gene>
    <name evidence="2" type="ORF">EVAR_12605_1</name>
</gene>
<evidence type="ECO:0000256" key="1">
    <source>
        <dbReference type="SAM" id="MobiDB-lite"/>
    </source>
</evidence>
<evidence type="ECO:0000313" key="3">
    <source>
        <dbReference type="Proteomes" id="UP000299102"/>
    </source>
</evidence>
<organism evidence="2 3">
    <name type="scientific">Eumeta variegata</name>
    <name type="common">Bagworm moth</name>
    <name type="synonym">Eumeta japonica</name>
    <dbReference type="NCBI Taxonomy" id="151549"/>
    <lineage>
        <taxon>Eukaryota</taxon>
        <taxon>Metazoa</taxon>
        <taxon>Ecdysozoa</taxon>
        <taxon>Arthropoda</taxon>
        <taxon>Hexapoda</taxon>
        <taxon>Insecta</taxon>
        <taxon>Pterygota</taxon>
        <taxon>Neoptera</taxon>
        <taxon>Endopterygota</taxon>
        <taxon>Lepidoptera</taxon>
        <taxon>Glossata</taxon>
        <taxon>Ditrysia</taxon>
        <taxon>Tineoidea</taxon>
        <taxon>Psychidae</taxon>
        <taxon>Oiketicinae</taxon>
        <taxon>Eumeta</taxon>
    </lineage>
</organism>